<keyword evidence="4 14" id="KW-0812">Transmembrane</keyword>
<evidence type="ECO:0000256" key="2">
    <source>
        <dbReference type="ARBA" id="ARBA00022527"/>
    </source>
</evidence>
<evidence type="ECO:0000256" key="4">
    <source>
        <dbReference type="ARBA" id="ARBA00022692"/>
    </source>
</evidence>
<gene>
    <name evidence="16" type="ORF">B296_00007761</name>
</gene>
<dbReference type="InterPro" id="IPR017441">
    <property type="entry name" value="Protein_kinase_ATP_BS"/>
</dbReference>
<dbReference type="Gene3D" id="1.10.510.10">
    <property type="entry name" value="Transferase(Phosphotransferase) domain 1"/>
    <property type="match status" value="1"/>
</dbReference>
<feature type="domain" description="Protein kinase" evidence="15">
    <location>
        <begin position="110"/>
        <end position="396"/>
    </location>
</feature>
<dbReference type="GO" id="GO:0004674">
    <property type="term" value="F:protein serine/threonine kinase activity"/>
    <property type="evidence" value="ECO:0007669"/>
    <property type="project" value="UniProtKB-KW"/>
</dbReference>
<sequence>MRSSSLFVHFSHPCPPIQRPTISHGVLWYIDLAVVTLLSVIGTIVVAVLVYRYFSKHGLPSINFYSPTTAAPPTRIPIPNGVTTVENFLKELAGEKPIRFWPEQLTVFTRNYATKLGSGGFGSVYKGELPTGLSVAVKVLNGSLDKRVEQQFMAEVGTIGRTHHINLVRLYGFCFDPMVRALVYEYMENGSLDKYLFDRINRRTDWKTLHEIAIGTARGIRYLHEECQQRIIHYDIKPGNILLDSNFNPKVADFGLAKLTKRENTHPTMPGGRGTPGYAAPEMWMPSPVTHKCDVYSFGMLLFEIVGGRRNFDVDVTESQQWFPKTVYDKFESGALAEIVSSSGIEEADDRERAERVLKVALWCVQYSAEARPPMRKVVMMLEGEMEITPPTNPFQHLYASGAGLDLWSEGGTDSTSTGASETTPIMRKYDIERVTA</sequence>
<keyword evidence="8 12" id="KW-0067">ATP-binding</keyword>
<evidence type="ECO:0000256" key="13">
    <source>
        <dbReference type="RuleBase" id="RU000304"/>
    </source>
</evidence>
<feature type="binding site" evidence="12">
    <location>
        <position position="138"/>
    </location>
    <ligand>
        <name>ATP</name>
        <dbReference type="ChEBI" id="CHEBI:30616"/>
    </ligand>
</feature>
<dbReference type="PANTHER" id="PTHR27009">
    <property type="entry name" value="RUST RESISTANCE KINASE LR10-RELATED"/>
    <property type="match status" value="1"/>
</dbReference>
<keyword evidence="11" id="KW-0325">Glycoprotein</keyword>
<evidence type="ECO:0000256" key="7">
    <source>
        <dbReference type="ARBA" id="ARBA00022777"/>
    </source>
</evidence>
<keyword evidence="2 13" id="KW-0723">Serine/threonine-protein kinase</keyword>
<dbReference type="InterPro" id="IPR011009">
    <property type="entry name" value="Kinase-like_dom_sf"/>
</dbReference>
<keyword evidence="9 14" id="KW-1133">Transmembrane helix</keyword>
<comment type="subcellular location">
    <subcellularLocation>
        <location evidence="1">Membrane</location>
        <topology evidence="1">Single-pass type I membrane protein</topology>
    </subcellularLocation>
</comment>
<keyword evidence="7" id="KW-0418">Kinase</keyword>
<dbReference type="Gene3D" id="3.30.200.20">
    <property type="entry name" value="Phosphorylase Kinase, domain 1"/>
    <property type="match status" value="1"/>
</dbReference>
<evidence type="ECO:0000256" key="11">
    <source>
        <dbReference type="ARBA" id="ARBA00023180"/>
    </source>
</evidence>
<dbReference type="Proteomes" id="UP000287651">
    <property type="component" value="Unassembled WGS sequence"/>
</dbReference>
<keyword evidence="3" id="KW-0808">Transferase</keyword>
<dbReference type="InterPro" id="IPR001245">
    <property type="entry name" value="Ser-Thr/Tyr_kinase_cat_dom"/>
</dbReference>
<keyword evidence="6 12" id="KW-0547">Nucleotide-binding</keyword>
<dbReference type="SUPFAM" id="SSF56112">
    <property type="entry name" value="Protein kinase-like (PK-like)"/>
    <property type="match status" value="1"/>
</dbReference>
<comment type="similarity">
    <text evidence="13">Belongs to the protein kinase superfamily.</text>
</comment>
<evidence type="ECO:0000313" key="17">
    <source>
        <dbReference type="Proteomes" id="UP000287651"/>
    </source>
</evidence>
<evidence type="ECO:0000256" key="10">
    <source>
        <dbReference type="ARBA" id="ARBA00023136"/>
    </source>
</evidence>
<dbReference type="CDD" id="cd14066">
    <property type="entry name" value="STKc_IRAK"/>
    <property type="match status" value="1"/>
</dbReference>
<dbReference type="AlphaFoldDB" id="A0A427B8V5"/>
<protein>
    <recommendedName>
        <fullName evidence="15">Protein kinase domain-containing protein</fullName>
    </recommendedName>
</protein>
<name>A0A427B8V5_ENSVE</name>
<dbReference type="InterPro" id="IPR008271">
    <property type="entry name" value="Ser/Thr_kinase_AS"/>
</dbReference>
<dbReference type="GO" id="GO:0005524">
    <property type="term" value="F:ATP binding"/>
    <property type="evidence" value="ECO:0007669"/>
    <property type="project" value="UniProtKB-UniRule"/>
</dbReference>
<evidence type="ECO:0000256" key="9">
    <source>
        <dbReference type="ARBA" id="ARBA00022989"/>
    </source>
</evidence>
<organism evidence="16 17">
    <name type="scientific">Ensete ventricosum</name>
    <name type="common">Abyssinian banana</name>
    <name type="synonym">Musa ensete</name>
    <dbReference type="NCBI Taxonomy" id="4639"/>
    <lineage>
        <taxon>Eukaryota</taxon>
        <taxon>Viridiplantae</taxon>
        <taxon>Streptophyta</taxon>
        <taxon>Embryophyta</taxon>
        <taxon>Tracheophyta</taxon>
        <taxon>Spermatophyta</taxon>
        <taxon>Magnoliopsida</taxon>
        <taxon>Liliopsida</taxon>
        <taxon>Zingiberales</taxon>
        <taxon>Musaceae</taxon>
        <taxon>Ensete</taxon>
    </lineage>
</organism>
<evidence type="ECO:0000313" key="16">
    <source>
        <dbReference type="EMBL" id="RRT84911.1"/>
    </source>
</evidence>
<dbReference type="EMBL" id="AMZH03000211">
    <property type="protein sequence ID" value="RRT84911.1"/>
    <property type="molecule type" value="Genomic_DNA"/>
</dbReference>
<proteinExistence type="inferred from homology"/>
<keyword evidence="5" id="KW-0732">Signal</keyword>
<evidence type="ECO:0000256" key="3">
    <source>
        <dbReference type="ARBA" id="ARBA00022679"/>
    </source>
</evidence>
<evidence type="ECO:0000256" key="6">
    <source>
        <dbReference type="ARBA" id="ARBA00022741"/>
    </source>
</evidence>
<dbReference type="Pfam" id="PF07714">
    <property type="entry name" value="PK_Tyr_Ser-Thr"/>
    <property type="match status" value="1"/>
</dbReference>
<dbReference type="FunFam" id="1.10.510.10:FF:000537">
    <property type="entry name" value="Putative receptor-like protein kinase"/>
    <property type="match status" value="1"/>
</dbReference>
<dbReference type="InterPro" id="IPR000719">
    <property type="entry name" value="Prot_kinase_dom"/>
</dbReference>
<dbReference type="FunFam" id="3.30.200.20:FF:000178">
    <property type="entry name" value="serine/threonine-protein kinase PBS1-like"/>
    <property type="match status" value="1"/>
</dbReference>
<feature type="transmembrane region" description="Helical" evidence="14">
    <location>
        <begin position="26"/>
        <end position="51"/>
    </location>
</feature>
<dbReference type="PROSITE" id="PS00108">
    <property type="entry name" value="PROTEIN_KINASE_ST"/>
    <property type="match status" value="1"/>
</dbReference>
<evidence type="ECO:0000259" key="15">
    <source>
        <dbReference type="PROSITE" id="PS50011"/>
    </source>
</evidence>
<comment type="caution">
    <text evidence="16">The sequence shown here is derived from an EMBL/GenBank/DDBJ whole genome shotgun (WGS) entry which is preliminary data.</text>
</comment>
<dbReference type="SMART" id="SM00220">
    <property type="entry name" value="S_TKc"/>
    <property type="match status" value="1"/>
</dbReference>
<evidence type="ECO:0000256" key="14">
    <source>
        <dbReference type="SAM" id="Phobius"/>
    </source>
</evidence>
<evidence type="ECO:0000256" key="12">
    <source>
        <dbReference type="PROSITE-ProRule" id="PRU10141"/>
    </source>
</evidence>
<evidence type="ECO:0000256" key="8">
    <source>
        <dbReference type="ARBA" id="ARBA00022840"/>
    </source>
</evidence>
<dbReference type="GO" id="GO:0016020">
    <property type="term" value="C:membrane"/>
    <property type="evidence" value="ECO:0007669"/>
    <property type="project" value="UniProtKB-SubCell"/>
</dbReference>
<dbReference type="InterPro" id="IPR045874">
    <property type="entry name" value="LRK10/LRL21-25-like"/>
</dbReference>
<keyword evidence="10 14" id="KW-0472">Membrane</keyword>
<dbReference type="PROSITE" id="PS50011">
    <property type="entry name" value="PROTEIN_KINASE_DOM"/>
    <property type="match status" value="1"/>
</dbReference>
<reference evidence="16 17" key="1">
    <citation type="journal article" date="2014" name="Agronomy (Basel)">
        <title>A Draft Genome Sequence for Ensete ventricosum, the Drought-Tolerant Tree Against Hunger.</title>
        <authorList>
            <person name="Harrison J."/>
            <person name="Moore K.A."/>
            <person name="Paszkiewicz K."/>
            <person name="Jones T."/>
            <person name="Grant M."/>
            <person name="Ambacheew D."/>
            <person name="Muzemil S."/>
            <person name="Studholme D.J."/>
        </authorList>
    </citation>
    <scope>NUCLEOTIDE SEQUENCE [LARGE SCALE GENOMIC DNA]</scope>
</reference>
<accession>A0A427B8V5</accession>
<dbReference type="PROSITE" id="PS00107">
    <property type="entry name" value="PROTEIN_KINASE_ATP"/>
    <property type="match status" value="1"/>
</dbReference>
<evidence type="ECO:0000256" key="5">
    <source>
        <dbReference type="ARBA" id="ARBA00022729"/>
    </source>
</evidence>
<evidence type="ECO:0000256" key="1">
    <source>
        <dbReference type="ARBA" id="ARBA00004479"/>
    </source>
</evidence>